<dbReference type="RefSeq" id="WP_151162538.1">
    <property type="nucleotide sequence ID" value="NZ_WKJO01000001.1"/>
</dbReference>
<dbReference type="PANTHER" id="PTHR30461">
    <property type="entry name" value="DNA-INVERTASE FROM LAMBDOID PROPHAGE"/>
    <property type="match status" value="1"/>
</dbReference>
<dbReference type="InterPro" id="IPR006119">
    <property type="entry name" value="Resolv_N"/>
</dbReference>
<dbReference type="InterPro" id="IPR050639">
    <property type="entry name" value="SSR_resolvase"/>
</dbReference>
<dbReference type="AlphaFoldDB" id="A0A6A8GHL9"/>
<dbReference type="Gene3D" id="3.40.50.1390">
    <property type="entry name" value="Resolvase, N-terminal catalytic domain"/>
    <property type="match status" value="1"/>
</dbReference>
<reference evidence="3 4" key="1">
    <citation type="submission" date="2019-11" db="EMBL/GenBank/DDBJ databases">
        <title>Whole genome sequence of Haloferax sp. MBLA0076.</title>
        <authorList>
            <person name="Seo M.-J."/>
            <person name="Cho E.-S."/>
        </authorList>
    </citation>
    <scope>NUCLEOTIDE SEQUENCE [LARGE SCALE GENOMIC DNA]</scope>
    <source>
        <strain evidence="3 4">MBLA0076</strain>
    </source>
</reference>
<keyword evidence="4" id="KW-1185">Reference proteome</keyword>
<dbReference type="GO" id="GO:0003677">
    <property type="term" value="F:DNA binding"/>
    <property type="evidence" value="ECO:0007669"/>
    <property type="project" value="InterPro"/>
</dbReference>
<dbReference type="PANTHER" id="PTHR30461:SF23">
    <property type="entry name" value="DNA RECOMBINASE-RELATED"/>
    <property type="match status" value="1"/>
</dbReference>
<sequence length="249" mass="28488">MAQGRSYAAYIRRSTEDQSDEHQLSDIEDWLDYNDVSVSEVDFYREQASGAKRDREKFNQLIEDIEDGHYTDVVVWEVSRVARHGLAAQRFFTVCEETGTVIHVTNGSVRRIEPEGEGRMVAGIIAEVAAEERRNLIRRTKSGLRRAREDGKWTGPAPTGFTTDDGYLTPNLNPNYDNKETGFLDVVDALERIVSGEWSYNKAAEHTPNITRQTFSNIHQDEERLAWYLERRAEDDRVSEALGEVELQS</sequence>
<accession>A0A6A8GHL9</accession>
<evidence type="ECO:0000256" key="1">
    <source>
        <dbReference type="SAM" id="MobiDB-lite"/>
    </source>
</evidence>
<dbReference type="InterPro" id="IPR036162">
    <property type="entry name" value="Resolvase-like_N_sf"/>
</dbReference>
<comment type="caution">
    <text evidence="3">The sequence shown here is derived from an EMBL/GenBank/DDBJ whole genome shotgun (WGS) entry which is preliminary data.</text>
</comment>
<dbReference type="Proteomes" id="UP000439022">
    <property type="component" value="Unassembled WGS sequence"/>
</dbReference>
<name>A0A6A8GHL9_9EURY</name>
<gene>
    <name evidence="3" type="ORF">GJR96_08435</name>
</gene>
<feature type="region of interest" description="Disordered" evidence="1">
    <location>
        <begin position="147"/>
        <end position="166"/>
    </location>
</feature>
<dbReference type="GO" id="GO:0000150">
    <property type="term" value="F:DNA strand exchange activity"/>
    <property type="evidence" value="ECO:0007669"/>
    <property type="project" value="InterPro"/>
</dbReference>
<dbReference type="PROSITE" id="PS51736">
    <property type="entry name" value="RECOMBINASES_3"/>
    <property type="match status" value="1"/>
</dbReference>
<dbReference type="SUPFAM" id="SSF53041">
    <property type="entry name" value="Resolvase-like"/>
    <property type="match status" value="1"/>
</dbReference>
<protein>
    <submittedName>
        <fullName evidence="3">Resolvase</fullName>
    </submittedName>
</protein>
<dbReference type="SMART" id="SM00857">
    <property type="entry name" value="Resolvase"/>
    <property type="match status" value="1"/>
</dbReference>
<evidence type="ECO:0000259" key="2">
    <source>
        <dbReference type="PROSITE" id="PS51736"/>
    </source>
</evidence>
<dbReference type="Pfam" id="PF00239">
    <property type="entry name" value="Resolvase"/>
    <property type="match status" value="1"/>
</dbReference>
<proteinExistence type="predicted"/>
<evidence type="ECO:0000313" key="3">
    <source>
        <dbReference type="EMBL" id="MRX21982.1"/>
    </source>
</evidence>
<evidence type="ECO:0000313" key="4">
    <source>
        <dbReference type="Proteomes" id="UP000439022"/>
    </source>
</evidence>
<dbReference type="EMBL" id="WKJO01000001">
    <property type="protein sequence ID" value="MRX21982.1"/>
    <property type="molecule type" value="Genomic_DNA"/>
</dbReference>
<feature type="domain" description="Resolvase/invertase-type recombinase catalytic" evidence="2">
    <location>
        <begin position="6"/>
        <end position="151"/>
    </location>
</feature>
<organism evidence="3 4">
    <name type="scientific">Haloferax litoreum</name>
    <dbReference type="NCBI Taxonomy" id="2666140"/>
    <lineage>
        <taxon>Archaea</taxon>
        <taxon>Methanobacteriati</taxon>
        <taxon>Methanobacteriota</taxon>
        <taxon>Stenosarchaea group</taxon>
        <taxon>Halobacteria</taxon>
        <taxon>Halobacteriales</taxon>
        <taxon>Haloferacaceae</taxon>
        <taxon>Haloferax</taxon>
    </lineage>
</organism>
<dbReference type="CDD" id="cd00338">
    <property type="entry name" value="Ser_Recombinase"/>
    <property type="match status" value="1"/>
</dbReference>